<evidence type="ECO:0000313" key="2">
    <source>
        <dbReference type="Proteomes" id="UP001610432"/>
    </source>
</evidence>
<dbReference type="GeneID" id="98146646"/>
<evidence type="ECO:0000313" key="1">
    <source>
        <dbReference type="EMBL" id="KAL2863409.1"/>
    </source>
</evidence>
<dbReference type="Proteomes" id="UP001610432">
    <property type="component" value="Unassembled WGS sequence"/>
</dbReference>
<sequence length="383" mass="45041">MNEKLIEQQQDVSAKRLQVRQSRTALRHKRDEVSELTAVWMEQLQSFFATLDTVDAELLRGYKQLQAATEEHMKMESSYHQEEDQLEEQEYMLTLSMESFAALSGDGPVPNIPNHPRLWDQRAETSKGPELPRCIINYLRRIADERMLQESLSDLESEWVITLERRDQRYHLQIPLDEESEEFLRTFDEQRIKIWNDLNNAQLDVNSLRTVCLDHGYTNFDYEDISSLNLFQYVGNNAWKPERDPLKLSPEEEFSYSPETVDQTYGSPTDLDWKTPEITPSMGFHFSRGPGHDWSLGSPEFINKWMLHQLRISSMGIWHLQRHRVWEALRQQGWKDHDISRHVLDGWFSDEAALAPLSSDSSAVFNQIVIAFKLDTYTLRRYQ</sequence>
<dbReference type="EMBL" id="JBFXLQ010000052">
    <property type="protein sequence ID" value="KAL2863409.1"/>
    <property type="molecule type" value="Genomic_DNA"/>
</dbReference>
<comment type="caution">
    <text evidence="1">The sequence shown here is derived from an EMBL/GenBank/DDBJ whole genome shotgun (WGS) entry which is preliminary data.</text>
</comment>
<reference evidence="1 2" key="1">
    <citation type="submission" date="2024-07" db="EMBL/GenBank/DDBJ databases">
        <title>Section-level genome sequencing and comparative genomics of Aspergillus sections Usti and Cavernicolus.</title>
        <authorList>
            <consortium name="Lawrence Berkeley National Laboratory"/>
            <person name="Nybo J.L."/>
            <person name="Vesth T.C."/>
            <person name="Theobald S."/>
            <person name="Frisvad J.C."/>
            <person name="Larsen T.O."/>
            <person name="Kjaerboelling I."/>
            <person name="Rothschild-Mancinelli K."/>
            <person name="Lyhne E.K."/>
            <person name="Kogle M.E."/>
            <person name="Barry K."/>
            <person name="Clum A."/>
            <person name="Na H."/>
            <person name="Ledsgaard L."/>
            <person name="Lin J."/>
            <person name="Lipzen A."/>
            <person name="Kuo A."/>
            <person name="Riley R."/>
            <person name="Mondo S."/>
            <person name="Labutti K."/>
            <person name="Haridas S."/>
            <person name="Pangalinan J."/>
            <person name="Salamov A.A."/>
            <person name="Simmons B.A."/>
            <person name="Magnuson J.K."/>
            <person name="Chen J."/>
            <person name="Drula E."/>
            <person name="Henrissat B."/>
            <person name="Wiebenga A."/>
            <person name="Lubbers R.J."/>
            <person name="Gomes A.C."/>
            <person name="Macurrencykelacurrency M.R."/>
            <person name="Stajich J."/>
            <person name="Grigoriev I.V."/>
            <person name="Mortensen U.H."/>
            <person name="De Vries R.P."/>
            <person name="Baker S.E."/>
            <person name="Andersen M.R."/>
        </authorList>
    </citation>
    <scope>NUCLEOTIDE SEQUENCE [LARGE SCALE GENOMIC DNA]</scope>
    <source>
        <strain evidence="1 2">CBS 449.75</strain>
    </source>
</reference>
<accession>A0ABR4LFU2</accession>
<keyword evidence="2" id="KW-1185">Reference proteome</keyword>
<protein>
    <submittedName>
        <fullName evidence="1">Uncharacterized protein</fullName>
    </submittedName>
</protein>
<name>A0ABR4LFU2_9EURO</name>
<proteinExistence type="predicted"/>
<gene>
    <name evidence="1" type="ORF">BJX67DRAFT_374599</name>
</gene>
<dbReference type="RefSeq" id="XP_070882388.1">
    <property type="nucleotide sequence ID" value="XM_071031574.1"/>
</dbReference>
<organism evidence="1 2">
    <name type="scientific">Aspergillus lucknowensis</name>
    <dbReference type="NCBI Taxonomy" id="176173"/>
    <lineage>
        <taxon>Eukaryota</taxon>
        <taxon>Fungi</taxon>
        <taxon>Dikarya</taxon>
        <taxon>Ascomycota</taxon>
        <taxon>Pezizomycotina</taxon>
        <taxon>Eurotiomycetes</taxon>
        <taxon>Eurotiomycetidae</taxon>
        <taxon>Eurotiales</taxon>
        <taxon>Aspergillaceae</taxon>
        <taxon>Aspergillus</taxon>
        <taxon>Aspergillus subgen. Nidulantes</taxon>
    </lineage>
</organism>